<name>A0A1R4GKI8_9MICO</name>
<accession>A0A1R4GKI8</accession>
<dbReference type="Proteomes" id="UP000195787">
    <property type="component" value="Unassembled WGS sequence"/>
</dbReference>
<protein>
    <submittedName>
        <fullName evidence="1">Uncharacterized protein</fullName>
    </submittedName>
</protein>
<organism evidence="1 2">
    <name type="scientific">Agrococcus casei LMG 22410</name>
    <dbReference type="NCBI Taxonomy" id="1255656"/>
    <lineage>
        <taxon>Bacteria</taxon>
        <taxon>Bacillati</taxon>
        <taxon>Actinomycetota</taxon>
        <taxon>Actinomycetes</taxon>
        <taxon>Micrococcales</taxon>
        <taxon>Microbacteriaceae</taxon>
        <taxon>Agrococcus</taxon>
    </lineage>
</organism>
<proteinExistence type="predicted"/>
<gene>
    <name evidence="1" type="ORF">CZ674_12715</name>
</gene>
<dbReference type="AlphaFoldDB" id="A0A1R4GKI8"/>
<reference evidence="1 2" key="1">
    <citation type="submission" date="2017-02" db="EMBL/GenBank/DDBJ databases">
        <authorList>
            <person name="Peterson S.W."/>
        </authorList>
    </citation>
    <scope>NUCLEOTIDE SEQUENCE [LARGE SCALE GENOMIC DNA]</scope>
    <source>
        <strain evidence="1 2">LMG 22410</strain>
    </source>
</reference>
<sequence length="111" mass="13390">MRIGRWCRSMTAPEVRPFLHFLPWMHDSRVVLYEYQAGTGRYYVFAHLLFDEVTQLWTLFSRRRAGGIRRYAEVEPARDVQRILDYLWDCDDPIFHERLPQSYPNPEVSPK</sequence>
<dbReference type="Pfam" id="PF11225">
    <property type="entry name" value="DUF3024"/>
    <property type="match status" value="1"/>
</dbReference>
<evidence type="ECO:0000313" key="1">
    <source>
        <dbReference type="EMBL" id="SJM68605.1"/>
    </source>
</evidence>
<keyword evidence="2" id="KW-1185">Reference proteome</keyword>
<dbReference type="InterPro" id="IPR021388">
    <property type="entry name" value="DUF3024"/>
</dbReference>
<dbReference type="EMBL" id="FUHU01000045">
    <property type="protein sequence ID" value="SJM68605.1"/>
    <property type="molecule type" value="Genomic_DNA"/>
</dbReference>
<evidence type="ECO:0000313" key="2">
    <source>
        <dbReference type="Proteomes" id="UP000195787"/>
    </source>
</evidence>